<accession>A0A0D9AR07</accession>
<protein>
    <recommendedName>
        <fullName evidence="3">PilZ domain-containing protein</fullName>
    </recommendedName>
</protein>
<evidence type="ECO:0008006" key="3">
    <source>
        <dbReference type="Google" id="ProtNLM"/>
    </source>
</evidence>
<dbReference type="Proteomes" id="UP000032487">
    <property type="component" value="Unassembled WGS sequence"/>
</dbReference>
<gene>
    <name evidence="1" type="ORF">UF78_05040</name>
</gene>
<sequence>MNMLNQRSIQRHQLPYYLNVFNRFTDKPLGFIGNLSETGLMLISPYPMMTDACFEMRLKIPGQHGQLRYIDFSAICRWSREDVTPGSFDSGFVLITPPSEIRHMIDALHHYFSFRPMLSIPPARLPLSDVPPNRAIDQDHCHGI</sequence>
<comment type="caution">
    <text evidence="1">The sequence shown here is derived from an EMBL/GenBank/DDBJ whole genome shotgun (WGS) entry which is preliminary data.</text>
</comment>
<proteinExistence type="predicted"/>
<organism evidence="1 2">
    <name type="scientific">Stutzerimonas stutzeri</name>
    <name type="common">Pseudomonas stutzeri</name>
    <dbReference type="NCBI Taxonomy" id="316"/>
    <lineage>
        <taxon>Bacteria</taxon>
        <taxon>Pseudomonadati</taxon>
        <taxon>Pseudomonadota</taxon>
        <taxon>Gammaproteobacteria</taxon>
        <taxon>Pseudomonadales</taxon>
        <taxon>Pseudomonadaceae</taxon>
        <taxon>Stutzerimonas</taxon>
    </lineage>
</organism>
<reference evidence="1 2" key="1">
    <citation type="submission" date="2015-02" db="EMBL/GenBank/DDBJ databases">
        <title>Draft genome sequence of Pseudomonas stutzeri NT0128 isolated from wheat (Triticum turgidum) rhizosphere.</title>
        <authorList>
            <person name="Tovi N."/>
            <person name="Frenk S."/>
            <person name="Hadar Y."/>
            <person name="Minz D."/>
        </authorList>
    </citation>
    <scope>NUCLEOTIDE SEQUENCE [LARGE SCALE GENOMIC DNA]</scope>
    <source>
        <strain evidence="1 2">NT0128</strain>
    </source>
</reference>
<dbReference type="OrthoDB" id="5625505at2"/>
<dbReference type="PATRIC" id="fig|316.101.peg.596"/>
<dbReference type="RefSeq" id="WP_045160932.1">
    <property type="nucleotide sequence ID" value="NZ_JYHV01000011.1"/>
</dbReference>
<dbReference type="AlphaFoldDB" id="A0A0D9AR07"/>
<name>A0A0D9AR07_STUST</name>
<dbReference type="EMBL" id="JYHV01000011">
    <property type="protein sequence ID" value="KJH83428.1"/>
    <property type="molecule type" value="Genomic_DNA"/>
</dbReference>
<evidence type="ECO:0000313" key="2">
    <source>
        <dbReference type="Proteomes" id="UP000032487"/>
    </source>
</evidence>
<evidence type="ECO:0000313" key="1">
    <source>
        <dbReference type="EMBL" id="KJH83428.1"/>
    </source>
</evidence>